<organism evidence="3 4">
    <name type="scientific">Nonomuraea zeae</name>
    <dbReference type="NCBI Taxonomy" id="1642303"/>
    <lineage>
        <taxon>Bacteria</taxon>
        <taxon>Bacillati</taxon>
        <taxon>Actinomycetota</taxon>
        <taxon>Actinomycetes</taxon>
        <taxon>Streptosporangiales</taxon>
        <taxon>Streptosporangiaceae</taxon>
        <taxon>Nonomuraea</taxon>
    </lineage>
</organism>
<keyword evidence="4" id="KW-1185">Reference proteome</keyword>
<gene>
    <name evidence="3" type="ORF">ETD85_20030</name>
</gene>
<accession>A0A5S4GKI4</accession>
<dbReference type="PANTHER" id="PTHR43244:SF1">
    <property type="entry name" value="5,10-METHYLENETETRAHYDROMETHANOPTERIN REDUCTASE"/>
    <property type="match status" value="1"/>
</dbReference>
<dbReference type="Pfam" id="PF00296">
    <property type="entry name" value="Bac_luciferase"/>
    <property type="match status" value="1"/>
</dbReference>
<dbReference type="InterPro" id="IPR011251">
    <property type="entry name" value="Luciferase-like_dom"/>
</dbReference>
<reference evidence="3 4" key="1">
    <citation type="submission" date="2019-05" db="EMBL/GenBank/DDBJ databases">
        <title>Draft genome sequence of Nonomuraea zeae DSM 100528.</title>
        <authorList>
            <person name="Saricaoglu S."/>
            <person name="Isik K."/>
        </authorList>
    </citation>
    <scope>NUCLEOTIDE SEQUENCE [LARGE SCALE GENOMIC DNA]</scope>
    <source>
        <strain evidence="3 4">DSM 100528</strain>
    </source>
</reference>
<evidence type="ECO:0000313" key="4">
    <source>
        <dbReference type="Proteomes" id="UP000306628"/>
    </source>
</evidence>
<name>A0A5S4GKI4_9ACTN</name>
<dbReference type="GO" id="GO:0016705">
    <property type="term" value="F:oxidoreductase activity, acting on paired donors, with incorporation or reduction of molecular oxygen"/>
    <property type="evidence" value="ECO:0007669"/>
    <property type="project" value="InterPro"/>
</dbReference>
<evidence type="ECO:0000256" key="1">
    <source>
        <dbReference type="ARBA" id="ARBA00023002"/>
    </source>
</evidence>
<evidence type="ECO:0000313" key="3">
    <source>
        <dbReference type="EMBL" id="TMR33393.1"/>
    </source>
</evidence>
<evidence type="ECO:0000259" key="2">
    <source>
        <dbReference type="Pfam" id="PF00296"/>
    </source>
</evidence>
<dbReference type="Gene3D" id="3.20.20.30">
    <property type="entry name" value="Luciferase-like domain"/>
    <property type="match status" value="1"/>
</dbReference>
<dbReference type="RefSeq" id="WP_138691270.1">
    <property type="nucleotide sequence ID" value="NZ_JBHSAZ010000114.1"/>
</dbReference>
<dbReference type="EMBL" id="VCKX01000057">
    <property type="protein sequence ID" value="TMR33393.1"/>
    <property type="molecule type" value="Genomic_DNA"/>
</dbReference>
<protein>
    <submittedName>
        <fullName evidence="3">LLM class flavin-dependent oxidoreductase</fullName>
    </submittedName>
</protein>
<dbReference type="PANTHER" id="PTHR43244">
    <property type="match status" value="1"/>
</dbReference>
<dbReference type="SUPFAM" id="SSF51679">
    <property type="entry name" value="Bacterial luciferase-like"/>
    <property type="match status" value="1"/>
</dbReference>
<feature type="domain" description="Luciferase-like" evidence="2">
    <location>
        <begin position="20"/>
        <end position="227"/>
    </location>
</feature>
<dbReference type="Proteomes" id="UP000306628">
    <property type="component" value="Unassembled WGS sequence"/>
</dbReference>
<dbReference type="InterPro" id="IPR050564">
    <property type="entry name" value="F420-G6PD/mer"/>
</dbReference>
<keyword evidence="1" id="KW-0560">Oxidoreductase</keyword>
<comment type="caution">
    <text evidence="3">The sequence shown here is derived from an EMBL/GenBank/DDBJ whole genome shotgun (WGS) entry which is preliminary data.</text>
</comment>
<sequence length="296" mass="32039">MSDYGRPLEFGYFLVPEAEAPLVELARRADALGLDLIGVQDHPYQRRYVDTWTLLSVIAARTERIRVFPDVASLPLRQPAVLAKSAASLDLLSGGRVELGLGAGAFWDAIEAYGGPRRAPKEALGALEEAITVIRAIWSGERNQRFDGEHYRLKGAQAGPAPAHPIGIWLGVRGPKALALAGRVADGWLPSSSWATPEVLPELSARLDDAAREAGREPGELRRVYNVNGTITGGSSGGFLNGPVEQWVEELADLALGYGIDGFVFWPEGEQQAQLTLFAERVVPEVRRQVALERGA</sequence>
<dbReference type="InterPro" id="IPR036661">
    <property type="entry name" value="Luciferase-like_sf"/>
</dbReference>
<dbReference type="AlphaFoldDB" id="A0A5S4GKI4"/>
<dbReference type="OrthoDB" id="9775082at2"/>
<proteinExistence type="predicted"/>